<reference evidence="2" key="1">
    <citation type="journal article" date="2021" name="Proc. Natl. Acad. Sci. U.S.A.">
        <title>A Catalog of Tens of Thousands of Viruses from Human Metagenomes Reveals Hidden Associations with Chronic Diseases.</title>
        <authorList>
            <person name="Tisza M.J."/>
            <person name="Buck C.B."/>
        </authorList>
    </citation>
    <scope>NUCLEOTIDE SEQUENCE</scope>
    <source>
        <strain evidence="2">CtKNZ79</strain>
    </source>
</reference>
<feature type="region of interest" description="Disordered" evidence="1">
    <location>
        <begin position="177"/>
        <end position="199"/>
    </location>
</feature>
<evidence type="ECO:0000256" key="1">
    <source>
        <dbReference type="SAM" id="MobiDB-lite"/>
    </source>
</evidence>
<protein>
    <submittedName>
        <fullName evidence="2">Uncharacterized protein</fullName>
    </submittedName>
</protein>
<dbReference type="EMBL" id="BK016045">
    <property type="protein sequence ID" value="DAF91158.1"/>
    <property type="molecule type" value="Genomic_DNA"/>
</dbReference>
<sequence>MTQQWISNGYAVYAANGLPPLEKETLLRIFDVAEDKFDSWNVSNRELPESVNLGDLDDTEQEIAGALPSLYLYGTAMQAYGTTENGVIFIRSDYMSPLDGETGLEFYIRKNGGTNYLAVKSGLLLQAVILPEQFITKNFLALLKELTFRCGKQLIGNYALNYKLTIDEMDNCKWGNSTEETTRESKDEQLSIVQEEGKQ</sequence>
<feature type="compositionally biased region" description="Basic and acidic residues" evidence="1">
    <location>
        <begin position="180"/>
        <end position="199"/>
    </location>
</feature>
<accession>A0A8S5U9W9</accession>
<name>A0A8S5U9W9_9CAUD</name>
<organism evidence="2">
    <name type="scientific">Siphoviridae sp. ctKNZ79</name>
    <dbReference type="NCBI Taxonomy" id="2825440"/>
    <lineage>
        <taxon>Viruses</taxon>
        <taxon>Duplodnaviria</taxon>
        <taxon>Heunggongvirae</taxon>
        <taxon>Uroviricota</taxon>
        <taxon>Caudoviricetes</taxon>
    </lineage>
</organism>
<proteinExistence type="predicted"/>
<evidence type="ECO:0000313" key="2">
    <source>
        <dbReference type="EMBL" id="DAF91158.1"/>
    </source>
</evidence>